<dbReference type="InterPro" id="IPR016040">
    <property type="entry name" value="NAD(P)-bd_dom"/>
</dbReference>
<evidence type="ECO:0000313" key="3">
    <source>
        <dbReference type="Proteomes" id="UP000272474"/>
    </source>
</evidence>
<reference evidence="2 3" key="1">
    <citation type="journal article" date="2014" name="Int. J. Syst. Evol. Microbiol.">
        <title>Streptomyces hoynatensis sp. nov., isolated from deep marine sediment.</title>
        <authorList>
            <person name="Veyisoglu A."/>
            <person name="Sahin N."/>
        </authorList>
    </citation>
    <scope>NUCLEOTIDE SEQUENCE [LARGE SCALE GENOMIC DNA]</scope>
    <source>
        <strain evidence="2 3">KCTC 29097</strain>
    </source>
</reference>
<dbReference type="Gene3D" id="3.40.50.720">
    <property type="entry name" value="NAD(P)-binding Rossmann-like Domain"/>
    <property type="match status" value="1"/>
</dbReference>
<dbReference type="InterPro" id="IPR036291">
    <property type="entry name" value="NAD(P)-bd_dom_sf"/>
</dbReference>
<gene>
    <name evidence="2" type="ORF">D7294_00255</name>
</gene>
<dbReference type="OrthoDB" id="3191258at2"/>
<feature type="domain" description="NAD(P)-binding" evidence="1">
    <location>
        <begin position="7"/>
        <end position="211"/>
    </location>
</feature>
<dbReference type="InterPro" id="IPR051606">
    <property type="entry name" value="Polyketide_Oxido-like"/>
</dbReference>
<comment type="caution">
    <text evidence="2">The sequence shown here is derived from an EMBL/GenBank/DDBJ whole genome shotgun (WGS) entry which is preliminary data.</text>
</comment>
<proteinExistence type="predicted"/>
<dbReference type="EMBL" id="RBAL01000001">
    <property type="protein sequence ID" value="RKN46702.1"/>
    <property type="molecule type" value="Genomic_DNA"/>
</dbReference>
<evidence type="ECO:0000259" key="1">
    <source>
        <dbReference type="Pfam" id="PF13460"/>
    </source>
</evidence>
<sequence>MDIGVFGATGVIGGAVVAEAEARGHRVTAFTRSAARFPAEPGGVAWRVADILDPESVAAAIEGLDLVVNAINAGEDIPQQIANAQVLPAAARSLLAALERHDSVRPIRLLVVGGGGTLELRPGVRLVDDEEALRTTLTEVLRVPLEYRQVVLAQAEALDLYRLSNRRWTYVSPSTGRINSGARTGRYRTGADSVIRAGELTAQDLAVALLDEAELPRHVQRRFAVAAA</sequence>
<dbReference type="GO" id="GO:0016646">
    <property type="term" value="F:oxidoreductase activity, acting on the CH-NH group of donors, NAD or NADP as acceptor"/>
    <property type="evidence" value="ECO:0007669"/>
    <property type="project" value="TreeGrafter"/>
</dbReference>
<dbReference type="SUPFAM" id="SSF51735">
    <property type="entry name" value="NAD(P)-binding Rossmann-fold domains"/>
    <property type="match status" value="1"/>
</dbReference>
<accession>A0A3A9ZDU2</accession>
<dbReference type="RefSeq" id="WP_120674156.1">
    <property type="nucleotide sequence ID" value="NZ_RBAL01000001.1"/>
</dbReference>
<dbReference type="AlphaFoldDB" id="A0A3A9ZDU2"/>
<organism evidence="2 3">
    <name type="scientific">Streptomyces hoynatensis</name>
    <dbReference type="NCBI Taxonomy" id="1141874"/>
    <lineage>
        <taxon>Bacteria</taxon>
        <taxon>Bacillati</taxon>
        <taxon>Actinomycetota</taxon>
        <taxon>Actinomycetes</taxon>
        <taxon>Kitasatosporales</taxon>
        <taxon>Streptomycetaceae</taxon>
        <taxon>Streptomyces</taxon>
    </lineage>
</organism>
<evidence type="ECO:0000313" key="2">
    <source>
        <dbReference type="EMBL" id="RKN46702.1"/>
    </source>
</evidence>
<dbReference type="Proteomes" id="UP000272474">
    <property type="component" value="Unassembled WGS sequence"/>
</dbReference>
<keyword evidence="3" id="KW-1185">Reference proteome</keyword>
<dbReference type="PANTHER" id="PTHR43355:SF2">
    <property type="entry name" value="FLAVIN REDUCTASE (NADPH)"/>
    <property type="match status" value="1"/>
</dbReference>
<name>A0A3A9ZDU2_9ACTN</name>
<dbReference type="PANTHER" id="PTHR43355">
    <property type="entry name" value="FLAVIN REDUCTASE (NADPH)"/>
    <property type="match status" value="1"/>
</dbReference>
<protein>
    <submittedName>
        <fullName evidence="2">NAD-dependent epimerase/dehydratase family protein</fullName>
    </submittedName>
</protein>
<dbReference type="Pfam" id="PF13460">
    <property type="entry name" value="NAD_binding_10"/>
    <property type="match status" value="1"/>
</dbReference>